<keyword evidence="7" id="KW-0325">Glycoprotein</keyword>
<evidence type="ECO:0000313" key="11">
    <source>
        <dbReference type="EMBL" id="KFB48297.1"/>
    </source>
</evidence>
<dbReference type="InterPro" id="IPR001254">
    <property type="entry name" value="Trypsin_dom"/>
</dbReference>
<accession>A0A084WDK3</accession>
<keyword evidence="4 9" id="KW-0732">Signal</keyword>
<evidence type="ECO:0000256" key="8">
    <source>
        <dbReference type="ARBA" id="ARBA00024195"/>
    </source>
</evidence>
<dbReference type="Gene3D" id="2.40.10.10">
    <property type="entry name" value="Trypsin-like serine proteases"/>
    <property type="match status" value="1"/>
</dbReference>
<reference evidence="11 13" key="1">
    <citation type="journal article" date="2014" name="BMC Genomics">
        <title>Genome sequence of Anopheles sinensis provides insight into genetics basis of mosquito competence for malaria parasites.</title>
        <authorList>
            <person name="Zhou D."/>
            <person name="Zhang D."/>
            <person name="Ding G."/>
            <person name="Shi L."/>
            <person name="Hou Q."/>
            <person name="Ye Y."/>
            <person name="Xu Y."/>
            <person name="Zhou H."/>
            <person name="Xiong C."/>
            <person name="Li S."/>
            <person name="Yu J."/>
            <person name="Hong S."/>
            <person name="Yu X."/>
            <person name="Zou P."/>
            <person name="Chen C."/>
            <person name="Chang X."/>
            <person name="Wang W."/>
            <person name="Lv Y."/>
            <person name="Sun Y."/>
            <person name="Ma L."/>
            <person name="Shen B."/>
            <person name="Zhu C."/>
        </authorList>
    </citation>
    <scope>NUCLEOTIDE SEQUENCE [LARGE SCALE GENOMIC DNA]</scope>
</reference>
<dbReference type="VEuPathDB" id="VectorBase:ASIC016274"/>
<dbReference type="Proteomes" id="UP000030765">
    <property type="component" value="Unassembled WGS sequence"/>
</dbReference>
<comment type="subcellular location">
    <subcellularLocation>
        <location evidence="1">Secreted</location>
    </subcellularLocation>
</comment>
<dbReference type="PROSITE" id="PS50240">
    <property type="entry name" value="TRYPSIN_DOM"/>
    <property type="match status" value="1"/>
</dbReference>
<dbReference type="SUPFAM" id="SSF50494">
    <property type="entry name" value="Trypsin-like serine proteases"/>
    <property type="match status" value="1"/>
</dbReference>
<evidence type="ECO:0000256" key="7">
    <source>
        <dbReference type="ARBA" id="ARBA00023180"/>
    </source>
</evidence>
<keyword evidence="2" id="KW-0964">Secreted</keyword>
<dbReference type="InterPro" id="IPR043504">
    <property type="entry name" value="Peptidase_S1_PA_chymotrypsin"/>
</dbReference>
<feature type="chain" id="PRO_5001784584" evidence="9">
    <location>
        <begin position="22"/>
        <end position="247"/>
    </location>
</feature>
<dbReference type="SMART" id="SM00020">
    <property type="entry name" value="Tryp_SPc"/>
    <property type="match status" value="1"/>
</dbReference>
<organism evidence="11">
    <name type="scientific">Anopheles sinensis</name>
    <name type="common">Mosquito</name>
    <dbReference type="NCBI Taxonomy" id="74873"/>
    <lineage>
        <taxon>Eukaryota</taxon>
        <taxon>Metazoa</taxon>
        <taxon>Ecdysozoa</taxon>
        <taxon>Arthropoda</taxon>
        <taxon>Hexapoda</taxon>
        <taxon>Insecta</taxon>
        <taxon>Pterygota</taxon>
        <taxon>Neoptera</taxon>
        <taxon>Endopterygota</taxon>
        <taxon>Diptera</taxon>
        <taxon>Nematocera</taxon>
        <taxon>Culicoidea</taxon>
        <taxon>Culicidae</taxon>
        <taxon>Anophelinae</taxon>
        <taxon>Anopheles</taxon>
    </lineage>
</organism>
<evidence type="ECO:0000256" key="3">
    <source>
        <dbReference type="ARBA" id="ARBA00022588"/>
    </source>
</evidence>
<evidence type="ECO:0000256" key="6">
    <source>
        <dbReference type="ARBA" id="ARBA00023157"/>
    </source>
</evidence>
<evidence type="ECO:0000313" key="13">
    <source>
        <dbReference type="Proteomes" id="UP000030765"/>
    </source>
</evidence>
<dbReference type="PANTHER" id="PTHR24256">
    <property type="entry name" value="TRYPTASE-RELATED"/>
    <property type="match status" value="1"/>
</dbReference>
<dbReference type="STRING" id="74873.A0A084WDK3"/>
<dbReference type="OrthoDB" id="6380398at2759"/>
<sequence length="247" mass="27479">MELVPVLLLALVCVLPATVLGEPRMYGGEVATRKDYPYMAIVAHARDVVGNGVIISFKWVLTTSTVLNQYQPTEFCAVIGGDTLSSSSWYDVKRIWKHPEWIGDFYNIGLLQLLRAIKYTPTVQPISIATDSPPSLEGTMISFGENESGSTRMQQAPVTLYSDDTCLNSLRSELNRMIVRKGHAYCIAARNGKELRFESDDNGGAIVANNLLYSLFDIDNDREMVPSRVTDPEMRNWVHGMIDKLGA</sequence>
<dbReference type="Pfam" id="PF00089">
    <property type="entry name" value="Trypsin"/>
    <property type="match status" value="1"/>
</dbReference>
<dbReference type="EMBL" id="ATLV01023039">
    <property type="status" value="NOT_ANNOTATED_CDS"/>
    <property type="molecule type" value="Genomic_DNA"/>
</dbReference>
<dbReference type="OMA" id="GHAYCIA"/>
<evidence type="ECO:0000256" key="2">
    <source>
        <dbReference type="ARBA" id="ARBA00022525"/>
    </source>
</evidence>
<dbReference type="GO" id="GO:0004252">
    <property type="term" value="F:serine-type endopeptidase activity"/>
    <property type="evidence" value="ECO:0007669"/>
    <property type="project" value="InterPro"/>
</dbReference>
<dbReference type="EnsemblMetazoa" id="ASIC016274-RA">
    <property type="protein sequence ID" value="ASIC016274-PA"/>
    <property type="gene ID" value="ASIC016274"/>
</dbReference>
<dbReference type="InterPro" id="IPR051487">
    <property type="entry name" value="Ser/Thr_Proteases_Immune/Dev"/>
</dbReference>
<dbReference type="AlphaFoldDB" id="A0A084WDK3"/>
<dbReference type="GO" id="GO:0005576">
    <property type="term" value="C:extracellular region"/>
    <property type="evidence" value="ECO:0007669"/>
    <property type="project" value="UniProtKB-SubCell"/>
</dbReference>
<keyword evidence="5" id="KW-0391">Immunity</keyword>
<feature type="signal peptide" evidence="9">
    <location>
        <begin position="1"/>
        <end position="21"/>
    </location>
</feature>
<evidence type="ECO:0000256" key="5">
    <source>
        <dbReference type="ARBA" id="ARBA00022859"/>
    </source>
</evidence>
<evidence type="ECO:0000256" key="9">
    <source>
        <dbReference type="SAM" id="SignalP"/>
    </source>
</evidence>
<keyword evidence="3" id="KW-0399">Innate immunity</keyword>
<evidence type="ECO:0000256" key="1">
    <source>
        <dbReference type="ARBA" id="ARBA00004613"/>
    </source>
</evidence>
<evidence type="ECO:0000313" key="12">
    <source>
        <dbReference type="EnsemblMetazoa" id="ASIC016274-PA"/>
    </source>
</evidence>
<protein>
    <submittedName>
        <fullName evidence="11">AGAP005792-PA-like protein</fullName>
    </submittedName>
</protein>
<dbReference type="GO" id="GO:0045087">
    <property type="term" value="P:innate immune response"/>
    <property type="evidence" value="ECO:0007669"/>
    <property type="project" value="UniProtKB-KW"/>
</dbReference>
<evidence type="ECO:0000256" key="4">
    <source>
        <dbReference type="ARBA" id="ARBA00022729"/>
    </source>
</evidence>
<dbReference type="EMBL" id="KE525339">
    <property type="protein sequence ID" value="KFB48297.1"/>
    <property type="molecule type" value="Genomic_DNA"/>
</dbReference>
<name>A0A084WDK3_ANOSI</name>
<gene>
    <name evidence="11" type="ORF">ZHAS_00016274</name>
</gene>
<dbReference type="InterPro" id="IPR009003">
    <property type="entry name" value="Peptidase_S1_PA"/>
</dbReference>
<comment type="similarity">
    <text evidence="8">Belongs to the peptidase S1 family. CLIP subfamily.</text>
</comment>
<proteinExistence type="inferred from homology"/>
<dbReference type="GO" id="GO:0006508">
    <property type="term" value="P:proteolysis"/>
    <property type="evidence" value="ECO:0007669"/>
    <property type="project" value="InterPro"/>
</dbReference>
<reference evidence="12" key="2">
    <citation type="submission" date="2020-05" db="UniProtKB">
        <authorList>
            <consortium name="EnsemblMetazoa"/>
        </authorList>
    </citation>
    <scope>IDENTIFICATION</scope>
</reference>
<feature type="domain" description="Peptidase S1" evidence="10">
    <location>
        <begin position="25"/>
        <end position="243"/>
    </location>
</feature>
<evidence type="ECO:0000259" key="10">
    <source>
        <dbReference type="PROSITE" id="PS50240"/>
    </source>
</evidence>
<keyword evidence="6" id="KW-1015">Disulfide bond</keyword>
<keyword evidence="13" id="KW-1185">Reference proteome</keyword>